<sequence>MIMGIRIKASGDFIDLLALNMVGGQVTEGKHPRFAFRSDIQRNRYNEIRKRLKGGESLESIARSDTKA</sequence>
<dbReference type="EMBL" id="LVJI01000001">
    <property type="protein sequence ID" value="OAB48497.1"/>
    <property type="molecule type" value="Genomic_DNA"/>
</dbReference>
<reference evidence="1 2" key="1">
    <citation type="submission" date="2016-03" db="EMBL/GenBank/DDBJ databases">
        <title>Draft genome sequence of Paenibacillus antarcticus CECT 5836.</title>
        <authorList>
            <person name="Shin S.-K."/>
            <person name="Yi H."/>
        </authorList>
    </citation>
    <scope>NUCLEOTIDE SEQUENCE [LARGE SCALE GENOMIC DNA]</scope>
    <source>
        <strain evidence="1 2">CECT 5836</strain>
    </source>
</reference>
<organism evidence="1 2">
    <name type="scientific">Paenibacillus antarcticus</name>
    <dbReference type="NCBI Taxonomy" id="253703"/>
    <lineage>
        <taxon>Bacteria</taxon>
        <taxon>Bacillati</taxon>
        <taxon>Bacillota</taxon>
        <taxon>Bacilli</taxon>
        <taxon>Bacillales</taxon>
        <taxon>Paenibacillaceae</taxon>
        <taxon>Paenibacillus</taxon>
    </lineage>
</organism>
<accession>A0A168R2B7</accession>
<evidence type="ECO:0000313" key="2">
    <source>
        <dbReference type="Proteomes" id="UP000077355"/>
    </source>
</evidence>
<comment type="caution">
    <text evidence="1">The sequence shown here is derived from an EMBL/GenBank/DDBJ whole genome shotgun (WGS) entry which is preliminary data.</text>
</comment>
<gene>
    <name evidence="1" type="ORF">PBAT_02365</name>
</gene>
<protein>
    <submittedName>
        <fullName evidence="1">Uncharacterized protein</fullName>
    </submittedName>
</protein>
<name>A0A168R2B7_9BACL</name>
<keyword evidence="2" id="KW-1185">Reference proteome</keyword>
<dbReference type="RefSeq" id="WP_068646146.1">
    <property type="nucleotide sequence ID" value="NZ_CP043611.1"/>
</dbReference>
<dbReference type="AlphaFoldDB" id="A0A168R2B7"/>
<evidence type="ECO:0000313" key="1">
    <source>
        <dbReference type="EMBL" id="OAB48497.1"/>
    </source>
</evidence>
<dbReference type="OrthoDB" id="9980723at2"/>
<dbReference type="Proteomes" id="UP000077355">
    <property type="component" value="Unassembled WGS sequence"/>
</dbReference>
<proteinExistence type="predicted"/>